<dbReference type="Pfam" id="PF00903">
    <property type="entry name" value="Glyoxalase"/>
    <property type="match status" value="1"/>
</dbReference>
<dbReference type="EMBL" id="JAUKPO010000010">
    <property type="protein sequence ID" value="MDO1448187.1"/>
    <property type="molecule type" value="Genomic_DNA"/>
</dbReference>
<dbReference type="SUPFAM" id="SSF54593">
    <property type="entry name" value="Glyoxalase/Bleomycin resistance protein/Dihydroxybiphenyl dioxygenase"/>
    <property type="match status" value="1"/>
</dbReference>
<dbReference type="Gene3D" id="3.30.720.120">
    <property type="match status" value="1"/>
</dbReference>
<dbReference type="PROSITE" id="PS51819">
    <property type="entry name" value="VOC"/>
    <property type="match status" value="1"/>
</dbReference>
<dbReference type="RefSeq" id="WP_302038988.1">
    <property type="nucleotide sequence ID" value="NZ_JAUKPO010000010.1"/>
</dbReference>
<evidence type="ECO:0000259" key="1">
    <source>
        <dbReference type="PROSITE" id="PS51819"/>
    </source>
</evidence>
<evidence type="ECO:0000313" key="2">
    <source>
        <dbReference type="EMBL" id="MDO1448187.1"/>
    </source>
</evidence>
<dbReference type="PANTHER" id="PTHR34109">
    <property type="entry name" value="BNAUNNG04460D PROTEIN-RELATED"/>
    <property type="match status" value="1"/>
</dbReference>
<gene>
    <name evidence="2" type="ORF">Q0590_18075</name>
</gene>
<proteinExistence type="predicted"/>
<comment type="caution">
    <text evidence="2">The sequence shown here is derived from an EMBL/GenBank/DDBJ whole genome shotgun (WGS) entry which is preliminary data.</text>
</comment>
<accession>A0ABT8R7V9</accession>
<organism evidence="2 3">
    <name type="scientific">Rhodocytophaga aerolata</name>
    <dbReference type="NCBI Taxonomy" id="455078"/>
    <lineage>
        <taxon>Bacteria</taxon>
        <taxon>Pseudomonadati</taxon>
        <taxon>Bacteroidota</taxon>
        <taxon>Cytophagia</taxon>
        <taxon>Cytophagales</taxon>
        <taxon>Rhodocytophagaceae</taxon>
        <taxon>Rhodocytophaga</taxon>
    </lineage>
</organism>
<dbReference type="InterPro" id="IPR029068">
    <property type="entry name" value="Glyas_Bleomycin-R_OHBP_Dase"/>
</dbReference>
<keyword evidence="3" id="KW-1185">Reference proteome</keyword>
<dbReference type="InterPro" id="IPR037523">
    <property type="entry name" value="VOC_core"/>
</dbReference>
<feature type="domain" description="VOC" evidence="1">
    <location>
        <begin position="6"/>
        <end position="122"/>
    </location>
</feature>
<dbReference type="PANTHER" id="PTHR34109:SF1">
    <property type="entry name" value="VOC DOMAIN-CONTAINING PROTEIN"/>
    <property type="match status" value="1"/>
</dbReference>
<name>A0ABT8R7V9_9BACT</name>
<dbReference type="InterPro" id="IPR004360">
    <property type="entry name" value="Glyas_Fos-R_dOase_dom"/>
</dbReference>
<reference evidence="2" key="1">
    <citation type="submission" date="2023-07" db="EMBL/GenBank/DDBJ databases">
        <title>The genome sequence of Rhodocytophaga aerolata KACC 12507.</title>
        <authorList>
            <person name="Zhang X."/>
        </authorList>
    </citation>
    <scope>NUCLEOTIDE SEQUENCE</scope>
    <source>
        <strain evidence="2">KACC 12507</strain>
    </source>
</reference>
<sequence length="127" mass="14026">MNIPSQYLPLMPYLIVNRAEAFAQFMKNVFGATDQALHKANENTVMHGELRIGQAVLMYSDASEAWPEKTAALYLYVPDVNQVYEKALAQGAKVLHTPEQKEYGYAAGFADPFGNHWFVVAASAAKG</sequence>
<dbReference type="Proteomes" id="UP001168528">
    <property type="component" value="Unassembled WGS sequence"/>
</dbReference>
<dbReference type="Gene3D" id="3.30.720.110">
    <property type="match status" value="1"/>
</dbReference>
<protein>
    <submittedName>
        <fullName evidence="2">VOC family protein</fullName>
    </submittedName>
</protein>
<evidence type="ECO:0000313" key="3">
    <source>
        <dbReference type="Proteomes" id="UP001168528"/>
    </source>
</evidence>